<dbReference type="Gene3D" id="1.10.10.10">
    <property type="entry name" value="Winged helix-like DNA-binding domain superfamily/Winged helix DNA-binding domain"/>
    <property type="match status" value="1"/>
</dbReference>
<dbReference type="InterPro" id="IPR036390">
    <property type="entry name" value="WH_DNA-bd_sf"/>
</dbReference>
<keyword evidence="2" id="KW-0805">Transcription regulation</keyword>
<evidence type="ECO:0000256" key="4">
    <source>
        <dbReference type="ARBA" id="ARBA00023163"/>
    </source>
</evidence>
<dbReference type="InterPro" id="IPR022687">
    <property type="entry name" value="HTH_DTXR"/>
</dbReference>
<proteinExistence type="inferred from homology"/>
<dbReference type="GO" id="GO:0046914">
    <property type="term" value="F:transition metal ion binding"/>
    <property type="evidence" value="ECO:0007669"/>
    <property type="project" value="InterPro"/>
</dbReference>
<dbReference type="GO" id="GO:0003700">
    <property type="term" value="F:DNA-binding transcription factor activity"/>
    <property type="evidence" value="ECO:0007669"/>
    <property type="project" value="InterPro"/>
</dbReference>
<evidence type="ECO:0000256" key="3">
    <source>
        <dbReference type="ARBA" id="ARBA00023125"/>
    </source>
</evidence>
<dbReference type="GO" id="GO:0046983">
    <property type="term" value="F:protein dimerization activity"/>
    <property type="evidence" value="ECO:0007669"/>
    <property type="project" value="InterPro"/>
</dbReference>
<reference evidence="6 7" key="1">
    <citation type="submission" date="2016-10" db="EMBL/GenBank/DDBJ databases">
        <authorList>
            <person name="de Groot N.N."/>
        </authorList>
    </citation>
    <scope>NUCLEOTIDE SEQUENCE [LARGE SCALE GENOMIC DNA]</scope>
    <source>
        <strain evidence="6 7">DSM 12992</strain>
    </source>
</reference>
<comment type="similarity">
    <text evidence="1">Belongs to the DtxR/MntR family.</text>
</comment>
<dbReference type="Proteomes" id="UP000199263">
    <property type="component" value="Unassembled WGS sequence"/>
</dbReference>
<feature type="domain" description="HTH dtxR-type" evidence="5">
    <location>
        <begin position="1"/>
        <end position="68"/>
    </location>
</feature>
<keyword evidence="4" id="KW-0804">Transcription</keyword>
<dbReference type="PROSITE" id="PS50944">
    <property type="entry name" value="HTH_DTXR"/>
    <property type="match status" value="1"/>
</dbReference>
<dbReference type="Gene3D" id="1.10.60.10">
    <property type="entry name" value="Iron dependent repressor, metal binding and dimerisation domain"/>
    <property type="match status" value="1"/>
</dbReference>
<evidence type="ECO:0000256" key="1">
    <source>
        <dbReference type="ARBA" id="ARBA00007871"/>
    </source>
</evidence>
<dbReference type="PANTHER" id="PTHR33238:SF7">
    <property type="entry name" value="IRON-DEPENDENT TRANSCRIPTIONAL REGULATOR"/>
    <property type="match status" value="1"/>
</dbReference>
<evidence type="ECO:0000256" key="2">
    <source>
        <dbReference type="ARBA" id="ARBA00023015"/>
    </source>
</evidence>
<dbReference type="InterPro" id="IPR036421">
    <property type="entry name" value="Fe_dep_repressor_sf"/>
</dbReference>
<keyword evidence="7" id="KW-1185">Reference proteome</keyword>
<gene>
    <name evidence="6" type="ORF">SAMN05421842_13022</name>
</gene>
<protein>
    <submittedName>
        <fullName evidence="6">Mn-dependent transcriptional regulator, DtxR family</fullName>
    </submittedName>
</protein>
<dbReference type="InterPro" id="IPR036388">
    <property type="entry name" value="WH-like_DNA-bd_sf"/>
</dbReference>
<dbReference type="SUPFAM" id="SSF46785">
    <property type="entry name" value="Winged helix' DNA-binding domain"/>
    <property type="match status" value="1"/>
</dbReference>
<evidence type="ECO:0000313" key="6">
    <source>
        <dbReference type="EMBL" id="SFD29683.1"/>
    </source>
</evidence>
<dbReference type="Pfam" id="PF02742">
    <property type="entry name" value="Fe_dep_repr_C"/>
    <property type="match status" value="1"/>
</dbReference>
<dbReference type="AlphaFoldDB" id="A0A1I1RDM7"/>
<dbReference type="GO" id="GO:0003677">
    <property type="term" value="F:DNA binding"/>
    <property type="evidence" value="ECO:0007669"/>
    <property type="project" value="UniProtKB-KW"/>
</dbReference>
<dbReference type="SUPFAM" id="SSF47979">
    <property type="entry name" value="Iron-dependent repressor protein, dimerization domain"/>
    <property type="match status" value="1"/>
</dbReference>
<evidence type="ECO:0000259" key="5">
    <source>
        <dbReference type="PROSITE" id="PS50944"/>
    </source>
</evidence>
<dbReference type="InterPro" id="IPR050536">
    <property type="entry name" value="DtxR_MntR_Metal-Reg"/>
</dbReference>
<dbReference type="InterPro" id="IPR001367">
    <property type="entry name" value="Fe_dep_repressor"/>
</dbReference>
<sequence length="130" mass="15046">MVEKLTSHESKENYLETILILENEKGVVRSIDIARKLNYSKPSVSRAVKLLKELGYIEMNNEALIRLTENGRKKAETIYEKHKILTEFFEQIAGVEPEIAEEDACKIEHIISNETYNGLKKYLYGTQKKL</sequence>
<organism evidence="6 7">
    <name type="scientific">Clostridium uliginosum</name>
    <dbReference type="NCBI Taxonomy" id="119641"/>
    <lineage>
        <taxon>Bacteria</taxon>
        <taxon>Bacillati</taxon>
        <taxon>Bacillota</taxon>
        <taxon>Clostridia</taxon>
        <taxon>Eubacteriales</taxon>
        <taxon>Clostridiaceae</taxon>
        <taxon>Clostridium</taxon>
    </lineage>
</organism>
<dbReference type="PANTHER" id="PTHR33238">
    <property type="entry name" value="IRON (METAL) DEPENDENT REPRESSOR, DTXR FAMILY"/>
    <property type="match status" value="1"/>
</dbReference>
<keyword evidence="3" id="KW-0238">DNA-binding</keyword>
<dbReference type="SMART" id="SM00529">
    <property type="entry name" value="HTH_DTXR"/>
    <property type="match status" value="1"/>
</dbReference>
<dbReference type="RefSeq" id="WP_090093740.1">
    <property type="nucleotide sequence ID" value="NZ_FOMG01000030.1"/>
</dbReference>
<name>A0A1I1RDM7_9CLOT</name>
<dbReference type="FunFam" id="1.10.60.10:FF:000005">
    <property type="entry name" value="Transcriptional regulator MntR protein"/>
    <property type="match status" value="1"/>
</dbReference>
<dbReference type="InterPro" id="IPR022689">
    <property type="entry name" value="Iron_dep_repressor"/>
</dbReference>
<evidence type="ECO:0000313" key="7">
    <source>
        <dbReference type="Proteomes" id="UP000199263"/>
    </source>
</evidence>
<dbReference type="Pfam" id="PF01325">
    <property type="entry name" value="Fe_dep_repress"/>
    <property type="match status" value="1"/>
</dbReference>
<dbReference type="STRING" id="119641.SAMN05421842_13022"/>
<dbReference type="OrthoDB" id="9794394at2"/>
<accession>A0A1I1RDM7</accession>
<dbReference type="EMBL" id="FOMG01000030">
    <property type="protein sequence ID" value="SFD29683.1"/>
    <property type="molecule type" value="Genomic_DNA"/>
</dbReference>